<feature type="region of interest" description="Disordered" evidence="5">
    <location>
        <begin position="534"/>
        <end position="553"/>
    </location>
</feature>
<keyword evidence="8" id="KW-1185">Reference proteome</keyword>
<dbReference type="SUPFAM" id="SSF52151">
    <property type="entry name" value="FabD/lysophospholipase-like"/>
    <property type="match status" value="1"/>
</dbReference>
<dbReference type="Gene3D" id="3.40.1090.10">
    <property type="entry name" value="Cytosolic phospholipase A2 catalytic domain"/>
    <property type="match status" value="2"/>
</dbReference>
<evidence type="ECO:0000256" key="3">
    <source>
        <dbReference type="ARBA" id="ARBA00023098"/>
    </source>
</evidence>
<dbReference type="InterPro" id="IPR016035">
    <property type="entry name" value="Acyl_Trfase/lysoPLipase"/>
</dbReference>
<dbReference type="PANTHER" id="PTHR14226:SF57">
    <property type="entry name" value="BLR7027 PROTEIN"/>
    <property type="match status" value="1"/>
</dbReference>
<evidence type="ECO:0000313" key="8">
    <source>
        <dbReference type="Proteomes" id="UP000280726"/>
    </source>
</evidence>
<accession>A0A3N5A026</accession>
<dbReference type="EMBL" id="RKRA01000001">
    <property type="protein sequence ID" value="RPF26685.1"/>
    <property type="molecule type" value="Genomic_DNA"/>
</dbReference>
<evidence type="ECO:0000256" key="1">
    <source>
        <dbReference type="ARBA" id="ARBA00022801"/>
    </source>
</evidence>
<protein>
    <submittedName>
        <fullName evidence="7">Patatin-like phospholipase</fullName>
    </submittedName>
</protein>
<dbReference type="AlphaFoldDB" id="A0A3N5A026"/>
<feature type="compositionally biased region" description="Basic and acidic residues" evidence="5">
    <location>
        <begin position="542"/>
        <end position="553"/>
    </location>
</feature>
<sequence>MRRILQLPWRARPEVVGLVLSGAGARSSFQIGALRYLYDEVGITPQVISGTSAGAILGSVLAQAGDHAGQRRALAHLERLWLDMQDDSDMFTELDWYARLRVRGPVLMNAFTRRERRQGPLGRSFTRAASLTSQRLGLGRDTPGGVGPAVPAIGAVTVGTSPAATGSAAPLGGGAAPVGDGAAPVSGGPRAAVAEPAAGSDWNPISVVDVISAIREVGRARPDLEIIVRGAEHARSMYRPGPIVDRLLDPEVFDPARVATSGVTLRVAVVGLESGELRYVTETGRLVDRENEPVPDEPVVDLPEAIRASCAIPAVFPPVRLGSEHYVDGGVRETLPTEVAVEHLGATKVYAVVAPPAGVPRQESYAQKDMLSIVLRSTAGIMSDEELRDEVEYARAVGAVVITPDLDVHDALTIDPGLTAIAMAYGWLRAAEVVEGASPAEEQLTRDIIALRRDAWALEDALLAPPEDDDAAARQRVPWSLGTVRPPDPAPEPDLTELAELKHRLRALVTQAPRRPPGAEEWWRRFEAHPFEISRTPDWTGEEAREGSSRVDR</sequence>
<evidence type="ECO:0000259" key="6">
    <source>
        <dbReference type="PROSITE" id="PS51635"/>
    </source>
</evidence>
<feature type="short sequence motif" description="DGA/G" evidence="4">
    <location>
        <begin position="328"/>
        <end position="330"/>
    </location>
</feature>
<reference evidence="7 8" key="1">
    <citation type="submission" date="2018-11" db="EMBL/GenBank/DDBJ databases">
        <title>Sequencing the genomes of 1000 actinobacteria strains.</title>
        <authorList>
            <person name="Klenk H.-P."/>
        </authorList>
    </citation>
    <scope>NUCLEOTIDE SEQUENCE [LARGE SCALE GENOMIC DNA]</scope>
    <source>
        <strain evidence="7 8">DSM 14418</strain>
    </source>
</reference>
<evidence type="ECO:0000256" key="2">
    <source>
        <dbReference type="ARBA" id="ARBA00022963"/>
    </source>
</evidence>
<dbReference type="RefSeq" id="WP_211338742.1">
    <property type="nucleotide sequence ID" value="NZ_RKRA01000001.1"/>
</dbReference>
<feature type="short sequence motif" description="GXSXG" evidence="4">
    <location>
        <begin position="50"/>
        <end position="54"/>
    </location>
</feature>
<dbReference type="PROSITE" id="PS51635">
    <property type="entry name" value="PNPLA"/>
    <property type="match status" value="1"/>
</dbReference>
<keyword evidence="3 4" id="KW-0443">Lipid metabolism</keyword>
<organism evidence="7 8">
    <name type="scientific">Georgenia muralis</name>
    <dbReference type="NCBI Taxonomy" id="154117"/>
    <lineage>
        <taxon>Bacteria</taxon>
        <taxon>Bacillati</taxon>
        <taxon>Actinomycetota</taxon>
        <taxon>Actinomycetes</taxon>
        <taxon>Micrococcales</taxon>
        <taxon>Bogoriellaceae</taxon>
        <taxon>Georgenia</taxon>
    </lineage>
</organism>
<feature type="active site" description="Nucleophile" evidence="4">
    <location>
        <position position="52"/>
    </location>
</feature>
<dbReference type="GO" id="GO:0016787">
    <property type="term" value="F:hydrolase activity"/>
    <property type="evidence" value="ECO:0007669"/>
    <property type="project" value="UniProtKB-UniRule"/>
</dbReference>
<dbReference type="PANTHER" id="PTHR14226">
    <property type="entry name" value="NEUROPATHY TARGET ESTERASE/SWISS CHEESE D.MELANOGASTER"/>
    <property type="match status" value="1"/>
</dbReference>
<dbReference type="GO" id="GO:0016042">
    <property type="term" value="P:lipid catabolic process"/>
    <property type="evidence" value="ECO:0007669"/>
    <property type="project" value="UniProtKB-UniRule"/>
</dbReference>
<feature type="domain" description="PNPLA" evidence="6">
    <location>
        <begin position="18"/>
        <end position="341"/>
    </location>
</feature>
<evidence type="ECO:0000256" key="4">
    <source>
        <dbReference type="PROSITE-ProRule" id="PRU01161"/>
    </source>
</evidence>
<dbReference type="InterPro" id="IPR050301">
    <property type="entry name" value="NTE"/>
</dbReference>
<evidence type="ECO:0000313" key="7">
    <source>
        <dbReference type="EMBL" id="RPF26685.1"/>
    </source>
</evidence>
<name>A0A3N5A026_9MICO</name>
<comment type="caution">
    <text evidence="7">The sequence shown here is derived from an EMBL/GenBank/DDBJ whole genome shotgun (WGS) entry which is preliminary data.</text>
</comment>
<keyword evidence="1 4" id="KW-0378">Hydrolase</keyword>
<keyword evidence="2 4" id="KW-0442">Lipid degradation</keyword>
<dbReference type="InterPro" id="IPR002641">
    <property type="entry name" value="PNPLA_dom"/>
</dbReference>
<gene>
    <name evidence="7" type="ORF">EDD32_1133</name>
</gene>
<feature type="active site" description="Proton acceptor" evidence="4">
    <location>
        <position position="328"/>
    </location>
</feature>
<dbReference type="Proteomes" id="UP000280726">
    <property type="component" value="Unassembled WGS sequence"/>
</dbReference>
<dbReference type="Pfam" id="PF01734">
    <property type="entry name" value="Patatin"/>
    <property type="match status" value="2"/>
</dbReference>
<proteinExistence type="predicted"/>
<evidence type="ECO:0000256" key="5">
    <source>
        <dbReference type="SAM" id="MobiDB-lite"/>
    </source>
</evidence>
<comment type="caution">
    <text evidence="4">Lacks conserved residue(s) required for the propagation of feature annotation.</text>
</comment>